<keyword evidence="5 7" id="KW-0653">Protein transport</keyword>
<dbReference type="OrthoDB" id="10264595at2759"/>
<dbReference type="GO" id="GO:0010008">
    <property type="term" value="C:endosome membrane"/>
    <property type="evidence" value="ECO:0007669"/>
    <property type="project" value="TreeGrafter"/>
</dbReference>
<dbReference type="Gene3D" id="1.25.10.10">
    <property type="entry name" value="Leucine-rich Repeat Variant"/>
    <property type="match status" value="1"/>
</dbReference>
<comment type="subunit">
    <text evidence="7">Adaptor protein complex 3 (AP-3) is a heterotetramer.</text>
</comment>
<feature type="domain" description="Clathrin/coatomer adaptor adaptin-like N-terminal" evidence="9">
    <location>
        <begin position="20"/>
        <end position="643"/>
    </location>
</feature>
<evidence type="ECO:0000313" key="10">
    <source>
        <dbReference type="EMBL" id="EXK42994.1"/>
    </source>
</evidence>
<dbReference type="InterPro" id="IPR011989">
    <property type="entry name" value="ARM-like"/>
</dbReference>
<protein>
    <recommendedName>
        <fullName evidence="7">AP-3 complex subunit delta</fullName>
    </recommendedName>
</protein>
<evidence type="ECO:0000256" key="4">
    <source>
        <dbReference type="ARBA" id="ARBA00022737"/>
    </source>
</evidence>
<dbReference type="PIRSF" id="PIRSF037092">
    <property type="entry name" value="AP3_complex_delta"/>
    <property type="match status" value="1"/>
</dbReference>
<keyword evidence="7" id="KW-0333">Golgi apparatus</keyword>
<dbReference type="InterPro" id="IPR002553">
    <property type="entry name" value="Clathrin/coatomer_adapt-like_N"/>
</dbReference>
<comment type="similarity">
    <text evidence="2 7">Belongs to the adaptor complexes large subunit family.</text>
</comment>
<dbReference type="InterPro" id="IPR016024">
    <property type="entry name" value="ARM-type_fold"/>
</dbReference>
<evidence type="ECO:0000256" key="3">
    <source>
        <dbReference type="ARBA" id="ARBA00022448"/>
    </source>
</evidence>
<evidence type="ECO:0000256" key="2">
    <source>
        <dbReference type="ARBA" id="ARBA00006613"/>
    </source>
</evidence>
<evidence type="ECO:0000256" key="8">
    <source>
        <dbReference type="SAM" id="MobiDB-lite"/>
    </source>
</evidence>
<reference evidence="10" key="2">
    <citation type="submission" date="2012-05" db="EMBL/GenBank/DDBJ databases">
        <title>Annotation of the Genome Sequence of Fusarium oxysporum f. sp. melonis 26406.</title>
        <authorList>
            <consortium name="The Broad Institute Genomics Platform"/>
            <person name="Ma L.-J."/>
            <person name="Corby-Kistler H."/>
            <person name="Broz K."/>
            <person name="Gale L.R."/>
            <person name="Jonkers W."/>
            <person name="O'Donnell K."/>
            <person name="Ploetz R."/>
            <person name="Steinberg C."/>
            <person name="Schwartz D.C."/>
            <person name="VanEtten H."/>
            <person name="Zhou S."/>
            <person name="Young S.K."/>
            <person name="Zeng Q."/>
            <person name="Gargeya S."/>
            <person name="Fitzgerald M."/>
            <person name="Abouelleil A."/>
            <person name="Alvarado L."/>
            <person name="Chapman S.B."/>
            <person name="Gainer-Dewar J."/>
            <person name="Goldberg J."/>
            <person name="Griggs A."/>
            <person name="Gujja S."/>
            <person name="Hansen M."/>
            <person name="Howarth C."/>
            <person name="Imamovic A."/>
            <person name="Ireland A."/>
            <person name="Larimer J."/>
            <person name="McCowan C."/>
            <person name="Murphy C."/>
            <person name="Pearson M."/>
            <person name="Poon T.W."/>
            <person name="Priest M."/>
            <person name="Roberts A."/>
            <person name="Saif S."/>
            <person name="Shea T."/>
            <person name="Sykes S."/>
            <person name="Wortman J."/>
            <person name="Nusbaum C."/>
            <person name="Birren B."/>
        </authorList>
    </citation>
    <scope>NUCLEOTIDE SEQUENCE</scope>
    <source>
        <strain evidence="10">26406</strain>
    </source>
</reference>
<gene>
    <name evidence="10" type="ORF">FOMG_05707</name>
</gene>
<feature type="compositionally biased region" description="Polar residues" evidence="8">
    <location>
        <begin position="794"/>
        <end position="804"/>
    </location>
</feature>
<dbReference type="PANTHER" id="PTHR22781">
    <property type="entry name" value="DELTA ADAPTIN-RELATED"/>
    <property type="match status" value="1"/>
</dbReference>
<dbReference type="GO" id="GO:0030123">
    <property type="term" value="C:AP-3 adaptor complex"/>
    <property type="evidence" value="ECO:0007669"/>
    <property type="project" value="InterPro"/>
</dbReference>
<comment type="subcellular location">
    <subcellularLocation>
        <location evidence="1">Endomembrane system</location>
    </subcellularLocation>
    <subcellularLocation>
        <location evidence="7">Golgi apparatus</location>
    </subcellularLocation>
</comment>
<dbReference type="GO" id="GO:0006623">
    <property type="term" value="P:protein targeting to vacuole"/>
    <property type="evidence" value="ECO:0007669"/>
    <property type="project" value="TreeGrafter"/>
</dbReference>
<feature type="region of interest" description="Disordered" evidence="8">
    <location>
        <begin position="785"/>
        <end position="804"/>
    </location>
</feature>
<dbReference type="PANTHER" id="PTHR22781:SF12">
    <property type="entry name" value="AP-3 COMPLEX SUBUNIT DELTA-1"/>
    <property type="match status" value="1"/>
</dbReference>
<proteinExistence type="inferred from homology"/>
<name>X0AFV3_FUSOX</name>
<dbReference type="Proteomes" id="UP000030703">
    <property type="component" value="Unassembled WGS sequence"/>
</dbReference>
<feature type="region of interest" description="Disordered" evidence="8">
    <location>
        <begin position="395"/>
        <end position="432"/>
    </location>
</feature>
<feature type="region of interest" description="Disordered" evidence="8">
    <location>
        <begin position="942"/>
        <end position="1034"/>
    </location>
</feature>
<accession>X0AFV3</accession>
<keyword evidence="4" id="KW-0677">Repeat</keyword>
<evidence type="ECO:0000256" key="1">
    <source>
        <dbReference type="ARBA" id="ARBA00004308"/>
    </source>
</evidence>
<evidence type="ECO:0000256" key="6">
    <source>
        <dbReference type="ARBA" id="ARBA00023136"/>
    </source>
</evidence>
<dbReference type="Pfam" id="PF01602">
    <property type="entry name" value="Adaptin_N"/>
    <property type="match status" value="1"/>
</dbReference>
<keyword evidence="6" id="KW-0472">Membrane</keyword>
<organism evidence="10">
    <name type="scientific">Fusarium oxysporum f. sp. melonis 26406</name>
    <dbReference type="NCBI Taxonomy" id="1089452"/>
    <lineage>
        <taxon>Eukaryota</taxon>
        <taxon>Fungi</taxon>
        <taxon>Dikarya</taxon>
        <taxon>Ascomycota</taxon>
        <taxon>Pezizomycotina</taxon>
        <taxon>Sordariomycetes</taxon>
        <taxon>Hypocreomycetidae</taxon>
        <taxon>Hypocreales</taxon>
        <taxon>Nectriaceae</taxon>
        <taxon>Fusarium</taxon>
        <taxon>Fusarium oxysporum species complex</taxon>
    </lineage>
</organism>
<feature type="region of interest" description="Disordered" evidence="8">
    <location>
        <begin position="856"/>
        <end position="894"/>
    </location>
</feature>
<comment type="function">
    <text evidence="7">Part of the AP-3 complex, an adaptor-related complex which is not clathrin-associated. The complex is associated with the Golgi region as well as more peripheral structures. It facilitates the budding of vesicles from the Golgi membrane.</text>
</comment>
<dbReference type="GO" id="GO:0006896">
    <property type="term" value="P:Golgi to vacuole transport"/>
    <property type="evidence" value="ECO:0007669"/>
    <property type="project" value="TreeGrafter"/>
</dbReference>
<dbReference type="InterPro" id="IPR017105">
    <property type="entry name" value="AP3_complex_dsu"/>
</dbReference>
<evidence type="ECO:0000256" key="5">
    <source>
        <dbReference type="ARBA" id="ARBA00022927"/>
    </source>
</evidence>
<reference evidence="10" key="1">
    <citation type="submission" date="2012-04" db="EMBL/GenBank/DDBJ databases">
        <title>The Genome Sequence of Fusarium oxysporum melonis.</title>
        <authorList>
            <consortium name="The Broad Institute Genome Sequencing Platform"/>
            <person name="Ma L.-J."/>
            <person name="Gale L.R."/>
            <person name="Schwartz D.C."/>
            <person name="Zhou S."/>
            <person name="Corby-Kistler H."/>
            <person name="Young S.K."/>
            <person name="Zeng Q."/>
            <person name="Gargeya S."/>
            <person name="Fitzgerald M."/>
            <person name="Haas B."/>
            <person name="Abouelleil A."/>
            <person name="Alvarado L."/>
            <person name="Arachchi H.M."/>
            <person name="Berlin A."/>
            <person name="Brown A."/>
            <person name="Chapman S.B."/>
            <person name="Chen Z."/>
            <person name="Dunbar C."/>
            <person name="Freedman E."/>
            <person name="Gearin G."/>
            <person name="Goldberg J."/>
            <person name="Griggs A."/>
            <person name="Gujja S."/>
            <person name="Heiman D."/>
            <person name="Howarth C."/>
            <person name="Larson L."/>
            <person name="Lui A."/>
            <person name="MacDonald P.J.P."/>
            <person name="Montmayeur A."/>
            <person name="Murphy C."/>
            <person name="Neiman D."/>
            <person name="Pearson M."/>
            <person name="Priest M."/>
            <person name="Roberts A."/>
            <person name="Saif S."/>
            <person name="Shea T."/>
            <person name="Shenoy N."/>
            <person name="Sisk P."/>
            <person name="Stolte C."/>
            <person name="Sykes S."/>
            <person name="Wortman J."/>
            <person name="Nusbaum C."/>
            <person name="Birren B."/>
        </authorList>
    </citation>
    <scope>NUCLEOTIDE SEQUENCE</scope>
    <source>
        <strain evidence="10">26406</strain>
    </source>
</reference>
<dbReference type="VEuPathDB" id="FungiDB:FOMG_05707"/>
<dbReference type="AlphaFoldDB" id="X0AFV3"/>
<sequence>MFEKSLYDLIRGLRNHKGNEKEYIQKSLKECRAEVRSQDMDLKATALLKLIYLEMVGHDMSWASFHVLEVMSSPKYHQKRVGYLGAVQSFRPDTEVLMLATNLLKKDLGSTTPTVISLPIATLPHVITPSLALSTLQDLLPRLSHSHSNIRKKTLVTLYRLALVYPEALRAAWPKIKERLMDPDEDPSVTAAIVNVVCELGWRRPNDFLPLAPRLFELLVDGGNNWMAIKLIKLVSYRHFSSGAVVLISFQFATLTPLEPRLVRKLLPPLTNIIRTTPAMSLLYECINGIIQGGILGNSDDSGTDEIATLCVNKLRGMVMIDGDPNLKYVALLAFNKIVTTHPYLVSQQEDVILECIDSPDITIRIQALDLVQGMVTGDNLVSIVSRLMKQLKSSMPARDNSLPGTPPNDPNESEDEFAEPAPKPKAESAPLPDDYRIDVIGRILGMCSKDNYSSVLDFDWYIDVLTQLVRMAPASRKVDDDLGPVEKARANVSEKIGDELRNVAVKVRVMRSTAVRAAEIILSQLNTDTPPGYKITSGALKSVAWIMGEYASQLAVPDEGLNGLLQLIPRTNNPEVLTTTLQAVTKVFATIVGDESEPWTAERKSRVSLLMARIIHVFEPLALHPSLEVQERAVEFTELLKLTAEAASSQPASTDDVEQDPPLLLTQAIPSLFNGWELNSVSKGAQLNVPVPVGLDLDEPIHANLAKLLSEADSITLATDDSDEFETYYHQKPPPTSIDSSAPAISRIAEPTEEYSTSYQQADEDTYLDADIVARRKAERLERNRDDPFYIPSNDTPRTSTPIHNILQSSNGPDLDIDSIPIMQLELSRAGTPAAQPPRPQPKPRQKVVIAADETLEGSASGGLRSYDSENNSDSFTKSKARKTKTKQGLLGVDSSGIGSFSLEGQPSTGFDYEQQQREDVEMQQAMKEVERLRLEMQRANERIQVAQGVDVEGTVVKKKKKKPKKDAGAEGAEGEEVKPKKKKKKAPRAAVLEEEGGDDSSARGVESPASGGEVAVAKKKKKKKRVAEIQDE</sequence>
<evidence type="ECO:0000256" key="7">
    <source>
        <dbReference type="PIRNR" id="PIRNR037092"/>
    </source>
</evidence>
<dbReference type="EMBL" id="JH659331">
    <property type="protein sequence ID" value="EXK42994.1"/>
    <property type="molecule type" value="Genomic_DNA"/>
</dbReference>
<feature type="compositionally biased region" description="Polar residues" evidence="8">
    <location>
        <begin position="870"/>
        <end position="879"/>
    </location>
</feature>
<dbReference type="SUPFAM" id="SSF48371">
    <property type="entry name" value="ARM repeat"/>
    <property type="match status" value="1"/>
</dbReference>
<evidence type="ECO:0000259" key="9">
    <source>
        <dbReference type="Pfam" id="PF01602"/>
    </source>
</evidence>
<dbReference type="GO" id="GO:0005794">
    <property type="term" value="C:Golgi apparatus"/>
    <property type="evidence" value="ECO:0007669"/>
    <property type="project" value="UniProtKB-SubCell"/>
</dbReference>
<keyword evidence="3 7" id="KW-0813">Transport</keyword>